<dbReference type="Proteomes" id="UP000199062">
    <property type="component" value="Unassembled WGS sequence"/>
</dbReference>
<evidence type="ECO:0008006" key="3">
    <source>
        <dbReference type="Google" id="ProtNLM"/>
    </source>
</evidence>
<dbReference type="RefSeq" id="WP_089816904.1">
    <property type="nucleotide sequence ID" value="NZ_FOZK01000002.1"/>
</dbReference>
<organism evidence="1 2">
    <name type="scientific">Halomicrobium zhouii</name>
    <dbReference type="NCBI Taxonomy" id="767519"/>
    <lineage>
        <taxon>Archaea</taxon>
        <taxon>Methanobacteriati</taxon>
        <taxon>Methanobacteriota</taxon>
        <taxon>Stenosarchaea group</taxon>
        <taxon>Halobacteria</taxon>
        <taxon>Halobacteriales</taxon>
        <taxon>Haloarculaceae</taxon>
        <taxon>Halomicrobium</taxon>
    </lineage>
</organism>
<evidence type="ECO:0000313" key="2">
    <source>
        <dbReference type="Proteomes" id="UP000199062"/>
    </source>
</evidence>
<sequence>MLTGTTLTAAGIDAVALKPSEVDVSRASALDVDVVTVDYEGVEHLPDPDVLDALAGDREVRLTTPVRADGFDPLGDDSRLAALPESVGSVLVAGHPAYLSEAEASRPVAPRLREAAARTADPWVGTEGVERIAMAVGGTQFELLGPSAERDIEAVRSAGFEDQIAVYAPTVLTDDEDAILDAVGEYAARRKPVRDALPNDAATGANASGRAREVLSQAVRDYALVGDVETVAARVSRLEAAGADTVVAYPARGLDPVLS</sequence>
<reference evidence="1 2" key="1">
    <citation type="submission" date="2016-10" db="EMBL/GenBank/DDBJ databases">
        <authorList>
            <person name="de Groot N.N."/>
        </authorList>
    </citation>
    <scope>NUCLEOTIDE SEQUENCE [LARGE SCALE GENOMIC DNA]</scope>
    <source>
        <strain evidence="1 2">CGMCC 1.10457</strain>
    </source>
</reference>
<dbReference type="EMBL" id="FOZK01000002">
    <property type="protein sequence ID" value="SFS01984.1"/>
    <property type="molecule type" value="Genomic_DNA"/>
</dbReference>
<dbReference type="Gene3D" id="3.20.20.30">
    <property type="entry name" value="Luciferase-like domain"/>
    <property type="match status" value="1"/>
</dbReference>
<dbReference type="OrthoDB" id="340945at2157"/>
<dbReference type="SUPFAM" id="SSF51679">
    <property type="entry name" value="Bacterial luciferase-like"/>
    <property type="match status" value="1"/>
</dbReference>
<gene>
    <name evidence="1" type="ORF">SAMN05216559_2579</name>
</gene>
<dbReference type="AlphaFoldDB" id="A0A1I6LEW4"/>
<proteinExistence type="predicted"/>
<accession>A0A1I6LEW4</accession>
<dbReference type="InterPro" id="IPR055812">
    <property type="entry name" value="DUF7388"/>
</dbReference>
<protein>
    <recommendedName>
        <fullName evidence="3">Luciferase-like monooxygenase</fullName>
    </recommendedName>
</protein>
<dbReference type="Pfam" id="PF24114">
    <property type="entry name" value="DUF7388"/>
    <property type="match status" value="1"/>
</dbReference>
<evidence type="ECO:0000313" key="1">
    <source>
        <dbReference type="EMBL" id="SFS01984.1"/>
    </source>
</evidence>
<keyword evidence="2" id="KW-1185">Reference proteome</keyword>
<name>A0A1I6LEW4_9EURY</name>
<dbReference type="GO" id="GO:0016705">
    <property type="term" value="F:oxidoreductase activity, acting on paired donors, with incorporation or reduction of molecular oxygen"/>
    <property type="evidence" value="ECO:0007669"/>
    <property type="project" value="InterPro"/>
</dbReference>
<dbReference type="InterPro" id="IPR036661">
    <property type="entry name" value="Luciferase-like_sf"/>
</dbReference>